<accession>A0A7W6AHC9</accession>
<dbReference type="EMBL" id="BSPG01000003">
    <property type="protein sequence ID" value="GLS43057.1"/>
    <property type="molecule type" value="Genomic_DNA"/>
</dbReference>
<name>A0A7W6AHC9_9HYPH</name>
<comment type="caution">
    <text evidence="2">The sequence shown here is derived from an EMBL/GenBank/DDBJ whole genome shotgun (WGS) entry which is preliminary data.</text>
</comment>
<reference evidence="1" key="4">
    <citation type="submission" date="2023-01" db="EMBL/GenBank/DDBJ databases">
        <title>Draft genome sequence of Methylobacterium brachythecii strain NBRC 107710.</title>
        <authorList>
            <person name="Sun Q."/>
            <person name="Mori K."/>
        </authorList>
    </citation>
    <scope>NUCLEOTIDE SEQUENCE</scope>
    <source>
        <strain evidence="1">NBRC 107710</strain>
    </source>
</reference>
<evidence type="ECO:0000313" key="2">
    <source>
        <dbReference type="EMBL" id="MBB3901485.1"/>
    </source>
</evidence>
<dbReference type="InterPro" id="IPR032349">
    <property type="entry name" value="DUF4865"/>
</dbReference>
<sequence length="197" mass="22334">MILKQYVIDLPADYDMQIIRDRVARAADSFDRFPGLGLKAFLVREKGRHGADSNQYAPVYLWPEIEALWGFVAGSGFDGVAQSFGRPSIQTWLGFALARSESGRDPTRFRSLVREDLTIERGIDLAALRTHETRNAHTAVTEAPGLCLRAVGLNIETWRLVRFDFWDRPQDALPARSRSFEILHTSAPRVEDLDFQD</sequence>
<reference evidence="2 3" key="3">
    <citation type="submission" date="2020-08" db="EMBL/GenBank/DDBJ databases">
        <title>Genomic Encyclopedia of Type Strains, Phase IV (KMG-IV): sequencing the most valuable type-strain genomes for metagenomic binning, comparative biology and taxonomic classification.</title>
        <authorList>
            <person name="Goeker M."/>
        </authorList>
    </citation>
    <scope>NUCLEOTIDE SEQUENCE [LARGE SCALE GENOMIC DNA]</scope>
    <source>
        <strain evidence="2 3">DSM 24105</strain>
    </source>
</reference>
<reference evidence="1" key="1">
    <citation type="journal article" date="2014" name="Int. J. Syst. Evol. Microbiol.">
        <title>Complete genome of a new Firmicutes species belonging to the dominant human colonic microbiota ('Ruminococcus bicirculans') reveals two chromosomes and a selective capacity to utilize plant glucans.</title>
        <authorList>
            <consortium name="NISC Comparative Sequencing Program"/>
            <person name="Wegmann U."/>
            <person name="Louis P."/>
            <person name="Goesmann A."/>
            <person name="Henrissat B."/>
            <person name="Duncan S.H."/>
            <person name="Flint H.J."/>
        </authorList>
    </citation>
    <scope>NUCLEOTIDE SEQUENCE</scope>
    <source>
        <strain evidence="1">NBRC 107710</strain>
    </source>
</reference>
<dbReference type="AlphaFoldDB" id="A0A7W6AHC9"/>
<keyword evidence="4" id="KW-1185">Reference proteome</keyword>
<reference evidence="4" key="2">
    <citation type="journal article" date="2019" name="Int. J. Syst. Evol. Microbiol.">
        <title>The Global Catalogue of Microorganisms (GCM) 10K type strain sequencing project: providing services to taxonomists for standard genome sequencing and annotation.</title>
        <authorList>
            <consortium name="The Broad Institute Genomics Platform"/>
            <consortium name="The Broad Institute Genome Sequencing Center for Infectious Disease"/>
            <person name="Wu L."/>
            <person name="Ma J."/>
        </authorList>
    </citation>
    <scope>NUCLEOTIDE SEQUENCE [LARGE SCALE GENOMIC DNA]</scope>
    <source>
        <strain evidence="4">NBRC 107710</strain>
    </source>
</reference>
<organism evidence="2 3">
    <name type="scientific">Methylobacterium brachythecii</name>
    <dbReference type="NCBI Taxonomy" id="1176177"/>
    <lineage>
        <taxon>Bacteria</taxon>
        <taxon>Pseudomonadati</taxon>
        <taxon>Pseudomonadota</taxon>
        <taxon>Alphaproteobacteria</taxon>
        <taxon>Hyphomicrobiales</taxon>
        <taxon>Methylobacteriaceae</taxon>
        <taxon>Methylobacterium</taxon>
    </lineage>
</organism>
<evidence type="ECO:0000313" key="4">
    <source>
        <dbReference type="Proteomes" id="UP001156881"/>
    </source>
</evidence>
<dbReference type="RefSeq" id="WP_183502490.1">
    <property type="nucleotide sequence ID" value="NZ_BSPG01000003.1"/>
</dbReference>
<dbReference type="Proteomes" id="UP001156881">
    <property type="component" value="Unassembled WGS sequence"/>
</dbReference>
<protein>
    <submittedName>
        <fullName evidence="1">DUF4865 domain-containing protein</fullName>
    </submittedName>
</protein>
<gene>
    <name evidence="1" type="ORF">GCM10007884_10420</name>
    <name evidence="2" type="ORF">GGR33_000971</name>
</gene>
<dbReference type="Proteomes" id="UP000517759">
    <property type="component" value="Unassembled WGS sequence"/>
</dbReference>
<dbReference type="Pfam" id="PF16157">
    <property type="entry name" value="DUF4865"/>
    <property type="match status" value="1"/>
</dbReference>
<evidence type="ECO:0000313" key="1">
    <source>
        <dbReference type="EMBL" id="GLS43057.1"/>
    </source>
</evidence>
<evidence type="ECO:0000313" key="3">
    <source>
        <dbReference type="Proteomes" id="UP000517759"/>
    </source>
</evidence>
<proteinExistence type="predicted"/>
<dbReference type="EMBL" id="JACIDN010000002">
    <property type="protein sequence ID" value="MBB3901485.1"/>
    <property type="molecule type" value="Genomic_DNA"/>
</dbReference>